<name>L0NDI5_9HYPH</name>
<dbReference type="EMBL" id="FO082820">
    <property type="protein sequence ID" value="CCF19125.1"/>
    <property type="molecule type" value="Genomic_DNA"/>
</dbReference>
<dbReference type="AlphaFoldDB" id="L0NDI5"/>
<proteinExistence type="predicted"/>
<dbReference type="OrthoDB" id="9795587at2"/>
<organism evidence="1 2">
    <name type="scientific">Pseudorhizobium banfieldiae</name>
    <dbReference type="NCBI Taxonomy" id="1125847"/>
    <lineage>
        <taxon>Bacteria</taxon>
        <taxon>Pseudomonadati</taxon>
        <taxon>Pseudomonadota</taxon>
        <taxon>Alphaproteobacteria</taxon>
        <taxon>Hyphomicrobiales</taxon>
        <taxon>Rhizobiaceae</taxon>
        <taxon>Rhizobium/Agrobacterium group</taxon>
        <taxon>Pseudorhizobium</taxon>
    </lineage>
</organism>
<reference evidence="1 2" key="1">
    <citation type="journal article" date="2013" name="Genome Biol. Evol.">
        <title>Life in an arsenic-containing gold mine: genome and physiology of the autotrophic arsenite-oxidizing bacterium rhizobium sp. NT-26.</title>
        <authorList>
            <person name="Andres J."/>
            <person name="Arsene-Ploetze F."/>
            <person name="Barbe V."/>
            <person name="Brochier-Armanet C."/>
            <person name="Cleiss-Arnold J."/>
            <person name="Coppee J.Y."/>
            <person name="Dillies M.A."/>
            <person name="Geist"/>
            <person name="L"/>
            <person name="Joublin A."/>
            <person name="Koechler S."/>
            <person name="Lassalle F."/>
            <person name="Marchal M."/>
            <person name="Medigue C."/>
            <person name="Muller D."/>
            <person name="Nesme X."/>
            <person name="Plewniak F."/>
            <person name="Proux C."/>
            <person name="Ramirez-Bahena M.H."/>
            <person name="Schenowitz C."/>
            <person name="Sismeiro O."/>
            <person name="Vallenet D."/>
            <person name="Santini J.M."/>
            <person name="Bertin P.N."/>
        </authorList>
    </citation>
    <scope>NUCLEOTIDE SEQUENCE [LARGE SCALE GENOMIC DNA]</scope>
    <source>
        <strain evidence="1 2">NT-26</strain>
    </source>
</reference>
<dbReference type="RefSeq" id="WP_052638020.1">
    <property type="nucleotide sequence ID" value="NZ_FO082820.1"/>
</dbReference>
<evidence type="ECO:0000313" key="2">
    <source>
        <dbReference type="Proteomes" id="UP000010792"/>
    </source>
</evidence>
<dbReference type="STRING" id="1125847.NT26_1401"/>
<dbReference type="Proteomes" id="UP000010792">
    <property type="component" value="Chromosome"/>
</dbReference>
<accession>L0NDI5</accession>
<dbReference type="KEGG" id="rht:NT26_1401"/>
<evidence type="ECO:0000313" key="1">
    <source>
        <dbReference type="EMBL" id="CCF19125.1"/>
    </source>
</evidence>
<protein>
    <submittedName>
        <fullName evidence="1">Uncharacterized protein</fullName>
    </submittedName>
</protein>
<sequence>MADPTLELDLNYWNVRKDGQLVLRPNVRPAGIYVSFDPLKRLFFRHEVHPMSRPASQDYWTPFSPDRIDPRAVAEATAYSIIKGRP</sequence>
<keyword evidence="2" id="KW-1185">Reference proteome</keyword>
<gene>
    <name evidence="1" type="ORF">NT26_1401</name>
</gene>